<sequence length="123" mass="14102">MEQKHIVIIFGILMALLLIIDIILIVYIVLDVRFAYEVYYHARRPILRMNQQLVLILIGVSVILCLVALNLLFIYFIIDNPYMTTLSRRTLATTAPTWDLLPEFEESIPSSLAPGEEASPARR</sequence>
<feature type="transmembrane region" description="Helical" evidence="1">
    <location>
        <begin position="6"/>
        <end position="32"/>
    </location>
</feature>
<feature type="transmembrane region" description="Helical" evidence="1">
    <location>
        <begin position="53"/>
        <end position="78"/>
    </location>
</feature>
<proteinExistence type="predicted"/>
<dbReference type="OMA" id="VYANAMR"/>
<dbReference type="EMBL" id="CM000361">
    <property type="protein sequence ID" value="EDX04014.1"/>
    <property type="molecule type" value="Genomic_DNA"/>
</dbReference>
<evidence type="ECO:0000256" key="1">
    <source>
        <dbReference type="SAM" id="Phobius"/>
    </source>
</evidence>
<evidence type="ECO:0000313" key="3">
    <source>
        <dbReference type="Proteomes" id="UP000000304"/>
    </source>
</evidence>
<dbReference type="HOGENOM" id="CLU_2017627_0_0_1"/>
<organism evidence="2 3">
    <name type="scientific">Drosophila simulans</name>
    <name type="common">Fruit fly</name>
    <dbReference type="NCBI Taxonomy" id="7240"/>
    <lineage>
        <taxon>Eukaryota</taxon>
        <taxon>Metazoa</taxon>
        <taxon>Ecdysozoa</taxon>
        <taxon>Arthropoda</taxon>
        <taxon>Hexapoda</taxon>
        <taxon>Insecta</taxon>
        <taxon>Pterygota</taxon>
        <taxon>Neoptera</taxon>
        <taxon>Endopterygota</taxon>
        <taxon>Diptera</taxon>
        <taxon>Brachycera</taxon>
        <taxon>Muscomorpha</taxon>
        <taxon>Ephydroidea</taxon>
        <taxon>Drosophilidae</taxon>
        <taxon>Drosophila</taxon>
        <taxon>Sophophora</taxon>
    </lineage>
</organism>
<accession>B4Q522</accession>
<dbReference type="Proteomes" id="UP000000304">
    <property type="component" value="Chromosome 2L"/>
</dbReference>
<name>B4Q522_DROSI</name>
<protein>
    <submittedName>
        <fullName evidence="2">GD22539</fullName>
    </submittedName>
</protein>
<keyword evidence="1" id="KW-1133">Transmembrane helix</keyword>
<gene>
    <name evidence="2" type="primary">Dsim\GD22539</name>
    <name evidence="2" type="ORF">Dsim_GD22539</name>
</gene>
<keyword evidence="1" id="KW-0472">Membrane</keyword>
<evidence type="ECO:0000313" key="2">
    <source>
        <dbReference type="EMBL" id="EDX04014.1"/>
    </source>
</evidence>
<reference evidence="2 3" key="1">
    <citation type="journal article" date="2007" name="Nature">
        <title>Evolution of genes and genomes on the Drosophila phylogeny.</title>
        <authorList>
            <consortium name="Drosophila 12 Genomes Consortium"/>
            <person name="Clark A.G."/>
            <person name="Eisen M.B."/>
            <person name="Smith D.R."/>
            <person name="Bergman C.M."/>
            <person name="Oliver B."/>
            <person name="Markow T.A."/>
            <person name="Kaufman T.C."/>
            <person name="Kellis M."/>
            <person name="Gelbart W."/>
            <person name="Iyer V.N."/>
            <person name="Pollard D.A."/>
            <person name="Sackton T.B."/>
            <person name="Larracuente A.M."/>
            <person name="Singh N.D."/>
            <person name="Abad J.P."/>
            <person name="Abt D.N."/>
            <person name="Adryan B."/>
            <person name="Aguade M."/>
            <person name="Akashi H."/>
            <person name="Anderson W.W."/>
            <person name="Aquadro C.F."/>
            <person name="Ardell D.H."/>
            <person name="Arguello R."/>
            <person name="Artieri C.G."/>
            <person name="Barbash D.A."/>
            <person name="Barker D."/>
            <person name="Barsanti P."/>
            <person name="Batterham P."/>
            <person name="Batzoglou S."/>
            <person name="Begun D."/>
            <person name="Bhutkar A."/>
            <person name="Blanco E."/>
            <person name="Bosak S.A."/>
            <person name="Bradley R.K."/>
            <person name="Brand A.D."/>
            <person name="Brent M.R."/>
            <person name="Brooks A.N."/>
            <person name="Brown R.H."/>
            <person name="Butlin R.K."/>
            <person name="Caggese C."/>
            <person name="Calvi B.R."/>
            <person name="Bernardo de Carvalho A."/>
            <person name="Caspi A."/>
            <person name="Castrezana S."/>
            <person name="Celniker S.E."/>
            <person name="Chang J.L."/>
            <person name="Chapple C."/>
            <person name="Chatterji S."/>
            <person name="Chinwalla A."/>
            <person name="Civetta A."/>
            <person name="Clifton S.W."/>
            <person name="Comeron J.M."/>
            <person name="Costello J.C."/>
            <person name="Coyne J.A."/>
            <person name="Daub J."/>
            <person name="David R.G."/>
            <person name="Delcher A.L."/>
            <person name="Delehaunty K."/>
            <person name="Do C.B."/>
            <person name="Ebling H."/>
            <person name="Edwards K."/>
            <person name="Eickbush T."/>
            <person name="Evans J.D."/>
            <person name="Filipski A."/>
            <person name="Findeiss S."/>
            <person name="Freyhult E."/>
            <person name="Fulton L."/>
            <person name="Fulton R."/>
            <person name="Garcia A.C."/>
            <person name="Gardiner A."/>
            <person name="Garfield D.A."/>
            <person name="Garvin B.E."/>
            <person name="Gibson G."/>
            <person name="Gilbert D."/>
            <person name="Gnerre S."/>
            <person name="Godfrey J."/>
            <person name="Good R."/>
            <person name="Gotea V."/>
            <person name="Gravely B."/>
            <person name="Greenberg A.J."/>
            <person name="Griffiths-Jones S."/>
            <person name="Gross S."/>
            <person name="Guigo R."/>
            <person name="Gustafson E.A."/>
            <person name="Haerty W."/>
            <person name="Hahn M.W."/>
            <person name="Halligan D.L."/>
            <person name="Halpern A.L."/>
            <person name="Halter G.M."/>
            <person name="Han M.V."/>
            <person name="Heger A."/>
            <person name="Hillier L."/>
            <person name="Hinrichs A.S."/>
            <person name="Holmes I."/>
            <person name="Hoskins R.A."/>
            <person name="Hubisz M.J."/>
            <person name="Hultmark D."/>
            <person name="Huntley M.A."/>
            <person name="Jaffe D.B."/>
            <person name="Jagadeeshan S."/>
            <person name="Jeck W.R."/>
            <person name="Johnson J."/>
            <person name="Jones C.D."/>
            <person name="Jordan W.C."/>
            <person name="Karpen G.H."/>
            <person name="Kataoka E."/>
            <person name="Keightley P.D."/>
            <person name="Kheradpour P."/>
            <person name="Kirkness E.F."/>
            <person name="Koerich L.B."/>
            <person name="Kristiansen K."/>
            <person name="Kudrna D."/>
            <person name="Kulathinal R.J."/>
            <person name="Kumar S."/>
            <person name="Kwok R."/>
            <person name="Lander E."/>
            <person name="Langley C.H."/>
            <person name="Lapoint R."/>
            <person name="Lazzaro B.P."/>
            <person name="Lee S.J."/>
            <person name="Levesque L."/>
            <person name="Li R."/>
            <person name="Lin C.F."/>
            <person name="Lin M.F."/>
            <person name="Lindblad-Toh K."/>
            <person name="Llopart A."/>
            <person name="Long M."/>
            <person name="Low L."/>
            <person name="Lozovsky E."/>
            <person name="Lu J."/>
            <person name="Luo M."/>
            <person name="Machado C.A."/>
            <person name="Makalowski W."/>
            <person name="Marzo M."/>
            <person name="Matsuda M."/>
            <person name="Matzkin L."/>
            <person name="McAllister B."/>
            <person name="McBride C.S."/>
            <person name="McKernan B."/>
            <person name="McKernan K."/>
            <person name="Mendez-Lago M."/>
            <person name="Minx P."/>
            <person name="Mollenhauer M.U."/>
            <person name="Montooth K."/>
            <person name="Mount S.M."/>
            <person name="Mu X."/>
            <person name="Myers E."/>
            <person name="Negre B."/>
            <person name="Newfeld S."/>
            <person name="Nielsen R."/>
            <person name="Noor M.A."/>
            <person name="O'Grady P."/>
            <person name="Pachter L."/>
            <person name="Papaceit M."/>
            <person name="Parisi M.J."/>
            <person name="Parisi M."/>
            <person name="Parts L."/>
            <person name="Pedersen J.S."/>
            <person name="Pesole G."/>
            <person name="Phillippy A.M."/>
            <person name="Ponting C.P."/>
            <person name="Pop M."/>
            <person name="Porcelli D."/>
            <person name="Powell J.R."/>
            <person name="Prohaska S."/>
            <person name="Pruitt K."/>
            <person name="Puig M."/>
            <person name="Quesneville H."/>
            <person name="Ram K.R."/>
            <person name="Rand D."/>
            <person name="Rasmussen M.D."/>
            <person name="Reed L.K."/>
            <person name="Reenan R."/>
            <person name="Reily A."/>
            <person name="Remington K.A."/>
            <person name="Rieger T.T."/>
            <person name="Ritchie M.G."/>
            <person name="Robin C."/>
            <person name="Rogers Y.H."/>
            <person name="Rohde C."/>
            <person name="Rozas J."/>
            <person name="Rubenfield M.J."/>
            <person name="Ruiz A."/>
            <person name="Russo S."/>
            <person name="Salzberg S.L."/>
            <person name="Sanchez-Gracia A."/>
            <person name="Saranga D.J."/>
            <person name="Sato H."/>
            <person name="Schaeffer S.W."/>
            <person name="Schatz M.C."/>
            <person name="Schlenke T."/>
            <person name="Schwartz R."/>
            <person name="Segarra C."/>
            <person name="Singh R.S."/>
            <person name="Sirot L."/>
            <person name="Sirota M."/>
            <person name="Sisneros N.B."/>
            <person name="Smith C.D."/>
            <person name="Smith T.F."/>
            <person name="Spieth J."/>
            <person name="Stage D.E."/>
            <person name="Stark A."/>
            <person name="Stephan W."/>
            <person name="Strausberg R.L."/>
            <person name="Strempel S."/>
            <person name="Sturgill D."/>
            <person name="Sutton G."/>
            <person name="Sutton G.G."/>
            <person name="Tao W."/>
            <person name="Teichmann S."/>
            <person name="Tobari Y.N."/>
            <person name="Tomimura Y."/>
            <person name="Tsolas J.M."/>
            <person name="Valente V.L."/>
            <person name="Venter E."/>
            <person name="Venter J.C."/>
            <person name="Vicario S."/>
            <person name="Vieira F.G."/>
            <person name="Vilella A.J."/>
            <person name="Villasante A."/>
            <person name="Walenz B."/>
            <person name="Wang J."/>
            <person name="Wasserman M."/>
            <person name="Watts T."/>
            <person name="Wilson D."/>
            <person name="Wilson R.K."/>
            <person name="Wing R.A."/>
            <person name="Wolfner M.F."/>
            <person name="Wong A."/>
            <person name="Wong G.K."/>
            <person name="Wu C.I."/>
            <person name="Wu G."/>
            <person name="Yamamoto D."/>
            <person name="Yang H.P."/>
            <person name="Yang S.P."/>
            <person name="Yorke J.A."/>
            <person name="Yoshida K."/>
            <person name="Zdobnov E."/>
            <person name="Zhang P."/>
            <person name="Zhang Y."/>
            <person name="Zimin A.V."/>
            <person name="Baldwin J."/>
            <person name="Abdouelleil A."/>
            <person name="Abdulkadir J."/>
            <person name="Abebe A."/>
            <person name="Abera B."/>
            <person name="Abreu J."/>
            <person name="Acer S.C."/>
            <person name="Aftuck L."/>
            <person name="Alexander A."/>
            <person name="An P."/>
            <person name="Anderson E."/>
            <person name="Anderson S."/>
            <person name="Arachi H."/>
            <person name="Azer M."/>
            <person name="Bachantsang P."/>
            <person name="Barry A."/>
            <person name="Bayul T."/>
            <person name="Berlin A."/>
            <person name="Bessette D."/>
            <person name="Bloom T."/>
            <person name="Blye J."/>
            <person name="Boguslavskiy L."/>
            <person name="Bonnet C."/>
            <person name="Boukhgalter B."/>
            <person name="Bourzgui I."/>
            <person name="Brown A."/>
            <person name="Cahill P."/>
            <person name="Channer S."/>
            <person name="Cheshatsang Y."/>
            <person name="Chuda L."/>
            <person name="Citroen M."/>
            <person name="Collymore A."/>
            <person name="Cooke P."/>
            <person name="Costello M."/>
            <person name="D'Aco K."/>
            <person name="Daza R."/>
            <person name="De Haan G."/>
            <person name="DeGray S."/>
            <person name="DeMaso C."/>
            <person name="Dhargay N."/>
            <person name="Dooley K."/>
            <person name="Dooley E."/>
            <person name="Doricent M."/>
            <person name="Dorje P."/>
            <person name="Dorjee K."/>
            <person name="Dupes A."/>
            <person name="Elong R."/>
            <person name="Falk J."/>
            <person name="Farina A."/>
            <person name="Faro S."/>
            <person name="Ferguson D."/>
            <person name="Fisher S."/>
            <person name="Foley C.D."/>
            <person name="Franke A."/>
            <person name="Friedrich D."/>
            <person name="Gadbois L."/>
            <person name="Gearin G."/>
            <person name="Gearin C.R."/>
            <person name="Giannoukos G."/>
            <person name="Goode T."/>
            <person name="Graham J."/>
            <person name="Grandbois E."/>
            <person name="Grewal S."/>
            <person name="Gyaltsen K."/>
            <person name="Hafez N."/>
            <person name="Hagos B."/>
            <person name="Hall J."/>
            <person name="Henson C."/>
            <person name="Hollinger A."/>
            <person name="Honan T."/>
            <person name="Huard M.D."/>
            <person name="Hughes L."/>
            <person name="Hurhula B."/>
            <person name="Husby M.E."/>
            <person name="Kamat A."/>
            <person name="Kanga B."/>
            <person name="Kashin S."/>
            <person name="Khazanovich D."/>
            <person name="Kisner P."/>
            <person name="Lance K."/>
            <person name="Lara M."/>
            <person name="Lee W."/>
            <person name="Lennon N."/>
            <person name="Letendre F."/>
            <person name="LeVine R."/>
            <person name="Lipovsky A."/>
            <person name="Liu X."/>
            <person name="Liu J."/>
            <person name="Liu S."/>
            <person name="Lokyitsang T."/>
            <person name="Lokyitsang Y."/>
            <person name="Lubonja R."/>
            <person name="Lui A."/>
            <person name="MacDonald P."/>
            <person name="Magnisalis V."/>
            <person name="Maru K."/>
            <person name="Matthews C."/>
            <person name="McCusker W."/>
            <person name="McDonough S."/>
            <person name="Mehta T."/>
            <person name="Meldrim J."/>
            <person name="Meneus L."/>
            <person name="Mihai O."/>
            <person name="Mihalev A."/>
            <person name="Mihova T."/>
            <person name="Mittelman R."/>
            <person name="Mlenga V."/>
            <person name="Montmayeur A."/>
            <person name="Mulrain L."/>
            <person name="Navidi A."/>
            <person name="Naylor J."/>
            <person name="Negash T."/>
            <person name="Nguyen T."/>
            <person name="Nguyen N."/>
            <person name="Nicol R."/>
            <person name="Norbu C."/>
            <person name="Norbu N."/>
            <person name="Novod N."/>
            <person name="O'Neill B."/>
            <person name="Osman S."/>
            <person name="Markiewicz E."/>
            <person name="Oyono O.L."/>
            <person name="Patti C."/>
            <person name="Phunkhang P."/>
            <person name="Pierre F."/>
            <person name="Priest M."/>
            <person name="Raghuraman S."/>
            <person name="Rege F."/>
            <person name="Reyes R."/>
            <person name="Rise C."/>
            <person name="Rogov P."/>
            <person name="Ross K."/>
            <person name="Ryan E."/>
            <person name="Settipalli S."/>
            <person name="Shea T."/>
            <person name="Sherpa N."/>
            <person name="Shi L."/>
            <person name="Shih D."/>
            <person name="Sparrow T."/>
            <person name="Spaulding J."/>
            <person name="Stalker J."/>
            <person name="Stange-Thomann N."/>
            <person name="Stavropoulos S."/>
            <person name="Stone C."/>
            <person name="Strader C."/>
            <person name="Tesfaye S."/>
            <person name="Thomson T."/>
            <person name="Thoulutsang Y."/>
            <person name="Thoulutsang D."/>
            <person name="Topham K."/>
            <person name="Topping I."/>
            <person name="Tsamla T."/>
            <person name="Vassiliev H."/>
            <person name="Vo A."/>
            <person name="Wangchuk T."/>
            <person name="Wangdi T."/>
            <person name="Weiand M."/>
            <person name="Wilkinson J."/>
            <person name="Wilson A."/>
            <person name="Yadav S."/>
            <person name="Young G."/>
            <person name="Yu Q."/>
            <person name="Zembek L."/>
            <person name="Zhong D."/>
            <person name="Zimmer A."/>
            <person name="Zwirko Z."/>
            <person name="Jaffe D.B."/>
            <person name="Alvarez P."/>
            <person name="Brockman W."/>
            <person name="Butler J."/>
            <person name="Chin C."/>
            <person name="Gnerre S."/>
            <person name="Grabherr M."/>
            <person name="Kleber M."/>
            <person name="Mauceli E."/>
            <person name="MacCallum I."/>
        </authorList>
    </citation>
    <scope>NUCLEOTIDE SEQUENCE [LARGE SCALE GENOMIC DNA]</scope>
    <source>
        <strain evidence="3">white501</strain>
    </source>
</reference>
<keyword evidence="3" id="KW-1185">Reference proteome</keyword>
<keyword evidence="1" id="KW-0812">Transmembrane</keyword>
<dbReference type="AlphaFoldDB" id="B4Q522"/>